<dbReference type="InterPro" id="IPR036844">
    <property type="entry name" value="Hint_dom_sf"/>
</dbReference>
<feature type="domain" description="DNA-directed DNA polymerase family A palm" evidence="4">
    <location>
        <begin position="385"/>
        <end position="936"/>
    </location>
</feature>
<protein>
    <recommendedName>
        <fullName evidence="1">DNA-directed DNA polymerase</fullName>
        <ecNumber evidence="1">2.7.7.7</ecNumber>
    </recommendedName>
</protein>
<dbReference type="Proteomes" id="UP000014521">
    <property type="component" value="Unassembled WGS sequence"/>
</dbReference>
<dbReference type="SMART" id="SM00482">
    <property type="entry name" value="POLAc"/>
    <property type="match status" value="1"/>
</dbReference>
<evidence type="ECO:0000256" key="2">
    <source>
        <dbReference type="ARBA" id="ARBA00022705"/>
    </source>
</evidence>
<dbReference type="Gene3D" id="1.10.150.20">
    <property type="entry name" value="5' to 3' exonuclease, C-terminal subdomain"/>
    <property type="match status" value="1"/>
</dbReference>
<dbReference type="InterPro" id="IPR043502">
    <property type="entry name" value="DNA/RNA_pol_sf"/>
</dbReference>
<dbReference type="SUPFAM" id="SSF56672">
    <property type="entry name" value="DNA/RNA polymerases"/>
    <property type="match status" value="2"/>
</dbReference>
<dbReference type="PROSITE" id="PS50818">
    <property type="entry name" value="INTEIN_C_TER"/>
    <property type="match status" value="1"/>
</dbReference>
<dbReference type="EC" id="2.7.7.7" evidence="1"/>
<keyword evidence="2" id="KW-0235">DNA replication</keyword>
<evidence type="ECO:0000313" key="5">
    <source>
        <dbReference type="EMBL" id="EPI45827.1"/>
    </source>
</evidence>
<dbReference type="PANTHER" id="PTHR10133">
    <property type="entry name" value="DNA POLYMERASE I"/>
    <property type="match status" value="1"/>
</dbReference>
<dbReference type="GO" id="GO:0006261">
    <property type="term" value="P:DNA-templated DNA replication"/>
    <property type="evidence" value="ECO:0007669"/>
    <property type="project" value="InterPro"/>
</dbReference>
<dbReference type="Gene3D" id="3.30.70.370">
    <property type="match status" value="1"/>
</dbReference>
<evidence type="ECO:0000256" key="1">
    <source>
        <dbReference type="ARBA" id="ARBA00012417"/>
    </source>
</evidence>
<dbReference type="GO" id="GO:0006302">
    <property type="term" value="P:double-strand break repair"/>
    <property type="evidence" value="ECO:0007669"/>
    <property type="project" value="TreeGrafter"/>
</dbReference>
<reference evidence="5 6" key="1">
    <citation type="submission" date="2013-06" db="EMBL/GenBank/DDBJ databases">
        <authorList>
            <person name="Weinstock G."/>
            <person name="Sodergren E."/>
            <person name="Lobos E.A."/>
            <person name="Fulton L."/>
            <person name="Fulton R."/>
            <person name="Courtney L."/>
            <person name="Fronick C."/>
            <person name="O'Laughlin M."/>
            <person name="Godfrey J."/>
            <person name="Wilson R.M."/>
            <person name="Miner T."/>
            <person name="Farmer C."/>
            <person name="Delehaunty K."/>
            <person name="Cordes M."/>
            <person name="Minx P."/>
            <person name="Tomlinson C."/>
            <person name="Chen J."/>
            <person name="Wollam A."/>
            <person name="Pepin K.H."/>
            <person name="Bhonagiri V."/>
            <person name="Zhang X."/>
            <person name="Warren W."/>
            <person name="Mitreva M."/>
            <person name="Mardis E.R."/>
            <person name="Wilson R.K."/>
        </authorList>
    </citation>
    <scope>NUCLEOTIDE SEQUENCE [LARGE SCALE GENOMIC DNA]</scope>
    <source>
        <strain evidence="5 6">JCP8108</strain>
    </source>
</reference>
<gene>
    <name evidence="5" type="ORF">HMPREF1581_01226</name>
</gene>
<organism evidence="5 6">
    <name type="scientific">Gardnerella vaginalis JCP8108</name>
    <dbReference type="NCBI Taxonomy" id="1261066"/>
    <lineage>
        <taxon>Bacteria</taxon>
        <taxon>Bacillati</taxon>
        <taxon>Actinomycetota</taxon>
        <taxon>Actinomycetes</taxon>
        <taxon>Bifidobacteriales</taxon>
        <taxon>Bifidobacteriaceae</taxon>
        <taxon>Gardnerella</taxon>
    </lineage>
</organism>
<dbReference type="GO" id="GO:0016539">
    <property type="term" value="P:intein-mediated protein splicing"/>
    <property type="evidence" value="ECO:0007669"/>
    <property type="project" value="InterPro"/>
</dbReference>
<evidence type="ECO:0000259" key="4">
    <source>
        <dbReference type="SMART" id="SM00482"/>
    </source>
</evidence>
<dbReference type="InterPro" id="IPR006141">
    <property type="entry name" value="Intein_N"/>
</dbReference>
<comment type="caution">
    <text evidence="5">The sequence shown here is derived from an EMBL/GenBank/DDBJ whole genome shotgun (WGS) entry which is preliminary data.</text>
</comment>
<dbReference type="InterPro" id="IPR002298">
    <property type="entry name" value="DNA_polymerase_A"/>
</dbReference>
<dbReference type="InterPro" id="IPR001098">
    <property type="entry name" value="DNA-dir_DNA_pol_A_palm_dom"/>
</dbReference>
<dbReference type="Pfam" id="PF00476">
    <property type="entry name" value="DNA_pol_A"/>
    <property type="match status" value="1"/>
</dbReference>
<evidence type="ECO:0000313" key="6">
    <source>
        <dbReference type="Proteomes" id="UP000014521"/>
    </source>
</evidence>
<dbReference type="AlphaFoldDB" id="S4GNI0"/>
<dbReference type="EMBL" id="ATJJ01000107">
    <property type="protein sequence ID" value="EPI45827.1"/>
    <property type="molecule type" value="Genomic_DNA"/>
</dbReference>
<dbReference type="HOGENOM" id="CLU_012044_0_0_11"/>
<sequence length="970" mass="110622">MAKIRELSVDLETFSSVNLGKCGVYKYAESDDFEILLFGYSVDGSEVQVVDLAQGETIPEVVLSALTDETVIKWAFNAQFERVCLSRYLRDKGINVNPGQTGKSESLFLNPSSWHCTMIWSATLGLPMSLENVGAVLGLDKQKLTEGKNLIKYFCLPCNPTKVNGGRTRNKYFHDKEKWELFKSYNKRDVEVEMSIQEKLSRFPVPDFLWQEFYLDQEINDRGIGIDSLFVESAIKLDQEVKTHLMSELKRITGLENPNSVLQMRSWLKEHGLEMESLGKKEVAKELKTVGKELAEVLRLRQQLAKSSVKKYTAMKNAACMDYRERGMFRFYGANRTGRFAGRLVQLQNLPQNHLPDLAEARSLVKQGNVEALEMLYEDIPDTLSQLIRTAFIPRTGFKFIVADFSAIEARVLAWLAGEKWRMRVFEEGKDIYCSSASQMFSVPVEKHGVNGHLRQKGKIAELACIAEGELVLTDEGLVPIEEVTTKQKVWDGENWVNHNGVVFKGVKEVIEYEGLRATPDHLVWVKGKPKPIRFIESAICKTHLIQTGDGRRTIRLGENHQCRETLESKAKPLLCIDTMCGVWKRPMAGLKQSKVGQIKRVSSLLAAETNTNMARKAAKCCETAMHQSKRSKLQKLWCKRDKVVLPFCFRSRLVDFTRGRQCAKRLGIRSDKYKRQLRKRKYPLCSKNSQSKQQAERYPNTVGATILAIRKIGSYKNVIERNRQRRNHIKSKYSCSATQKKLAFNRSKARVYDIRNAGPNHRFTVSGKLVHNCGYGGAVGALKAMGALDMGLHEDDLQQLVNDWRSANPHIVSLWWDVDRAVKQCVHEHISVRTHNIVFTYKSGFLIIKLPSKRCLYYVKPRVEENKYGGESVTYEGVGSTKKWERLESYGPKFVENITQAIARDILIYAMQTLKEYRIVAHVHDEAIIETDKSVSVQSVCELMGRTPPWAEGLLLRADGYECEFYKKD</sequence>
<evidence type="ECO:0000256" key="3">
    <source>
        <dbReference type="ARBA" id="ARBA00049244"/>
    </source>
</evidence>
<dbReference type="PANTHER" id="PTHR10133:SF27">
    <property type="entry name" value="DNA POLYMERASE NU"/>
    <property type="match status" value="1"/>
</dbReference>
<dbReference type="GO" id="GO:0003887">
    <property type="term" value="F:DNA-directed DNA polymerase activity"/>
    <property type="evidence" value="ECO:0007669"/>
    <property type="project" value="UniProtKB-EC"/>
</dbReference>
<dbReference type="PROSITE" id="PS50817">
    <property type="entry name" value="INTEIN_N_TER"/>
    <property type="match status" value="1"/>
</dbReference>
<proteinExistence type="predicted"/>
<dbReference type="InterPro" id="IPR030934">
    <property type="entry name" value="Intein_C"/>
</dbReference>
<comment type="catalytic activity">
    <reaction evidence="3">
        <text>DNA(n) + a 2'-deoxyribonucleoside 5'-triphosphate = DNA(n+1) + diphosphate</text>
        <dbReference type="Rhea" id="RHEA:22508"/>
        <dbReference type="Rhea" id="RHEA-COMP:17339"/>
        <dbReference type="Rhea" id="RHEA-COMP:17340"/>
        <dbReference type="ChEBI" id="CHEBI:33019"/>
        <dbReference type="ChEBI" id="CHEBI:61560"/>
        <dbReference type="ChEBI" id="CHEBI:173112"/>
        <dbReference type="EC" id="2.7.7.7"/>
    </reaction>
</comment>
<dbReference type="PATRIC" id="fig|1261066.4.peg.1081"/>
<dbReference type="GO" id="GO:0003677">
    <property type="term" value="F:DNA binding"/>
    <property type="evidence" value="ECO:0007669"/>
    <property type="project" value="InterPro"/>
</dbReference>
<name>S4GNI0_GARVA</name>
<dbReference type="SUPFAM" id="SSF51294">
    <property type="entry name" value="Hedgehog/intein (Hint) domain"/>
    <property type="match status" value="1"/>
</dbReference>
<accession>S4GNI0</accession>